<name>A0A9Q9RYA2_FUSFU</name>
<dbReference type="AlphaFoldDB" id="A0A9Q9RYA2"/>
<accession>A0A9Q9RYA2</accession>
<comment type="caution">
    <text evidence="1">The sequence shown here is derived from an EMBL/GenBank/DDBJ whole genome shotgun (WGS) entry which is preliminary data.</text>
</comment>
<dbReference type="Proteomes" id="UP000760494">
    <property type="component" value="Unassembled WGS sequence"/>
</dbReference>
<protein>
    <submittedName>
        <fullName evidence="1">Uncharacterized protein</fullName>
    </submittedName>
</protein>
<reference evidence="1" key="1">
    <citation type="submission" date="2019-05" db="EMBL/GenBank/DDBJ databases">
        <authorList>
            <person name="Piombo E."/>
        </authorList>
    </citation>
    <scope>NUCLEOTIDE SEQUENCE</scope>
    <source>
        <strain evidence="1">C2S</strain>
    </source>
</reference>
<sequence>MLVQQLLESIADARRNNSGFPTILGDLPRFGTDIVFLTSHVYAYYRTCHRARAYHDFSVTSGPYAPFLLNPQTTLNGAVNWYNLWFLVVSEFKILLGQHDIHQPIMLHPVVPFRLQLDVG</sequence>
<organism evidence="1 2">
    <name type="scientific">Fusarium fujikuroi</name>
    <name type="common">Bakanae and foot rot disease fungus</name>
    <name type="synonym">Gibberella fujikuroi</name>
    <dbReference type="NCBI Taxonomy" id="5127"/>
    <lineage>
        <taxon>Eukaryota</taxon>
        <taxon>Fungi</taxon>
        <taxon>Dikarya</taxon>
        <taxon>Ascomycota</taxon>
        <taxon>Pezizomycotina</taxon>
        <taxon>Sordariomycetes</taxon>
        <taxon>Hypocreomycetidae</taxon>
        <taxon>Hypocreales</taxon>
        <taxon>Nectriaceae</taxon>
        <taxon>Fusarium</taxon>
        <taxon>Fusarium fujikuroi species complex</taxon>
    </lineage>
</organism>
<evidence type="ECO:0000313" key="2">
    <source>
        <dbReference type="Proteomes" id="UP000760494"/>
    </source>
</evidence>
<gene>
    <name evidence="1" type="ORF">C2S_11686</name>
</gene>
<proteinExistence type="predicted"/>
<evidence type="ECO:0000313" key="1">
    <source>
        <dbReference type="EMBL" id="VTT80337.1"/>
    </source>
</evidence>
<dbReference type="EMBL" id="CABFJX010000401">
    <property type="protein sequence ID" value="VTT80337.1"/>
    <property type="molecule type" value="Genomic_DNA"/>
</dbReference>